<evidence type="ECO:0000256" key="10">
    <source>
        <dbReference type="ARBA" id="ARBA00042775"/>
    </source>
</evidence>
<evidence type="ECO:0000259" key="13">
    <source>
        <dbReference type="PROSITE" id="PS50198"/>
    </source>
</evidence>
<evidence type="ECO:0000256" key="6">
    <source>
        <dbReference type="ARBA" id="ARBA00023136"/>
    </source>
</evidence>
<organism evidence="14 15">
    <name type="scientific">Vibrio ruber (strain DSM 16370 / JCM 11486 / BCRC 17186 / CECT 7878 / LMG 23124 / VR1)</name>
    <dbReference type="NCBI Taxonomy" id="1123498"/>
    <lineage>
        <taxon>Bacteria</taxon>
        <taxon>Pseudomonadati</taxon>
        <taxon>Pseudomonadota</taxon>
        <taxon>Gammaproteobacteria</taxon>
        <taxon>Vibrionales</taxon>
        <taxon>Vibrionaceae</taxon>
        <taxon>Vibrio</taxon>
    </lineage>
</organism>
<evidence type="ECO:0000256" key="2">
    <source>
        <dbReference type="ARBA" id="ARBA00022475"/>
    </source>
</evidence>
<feature type="domain" description="PpiC" evidence="13">
    <location>
        <begin position="268"/>
        <end position="359"/>
    </location>
</feature>
<evidence type="ECO:0000256" key="7">
    <source>
        <dbReference type="ARBA" id="ARBA00023186"/>
    </source>
</evidence>
<keyword evidence="7" id="KW-0143">Chaperone</keyword>
<name>A0A1R4LQD1_VIBR1</name>
<accession>A0A1R4LQD1</accession>
<dbReference type="SUPFAM" id="SSF109998">
    <property type="entry name" value="Triger factor/SurA peptide-binding domain-like"/>
    <property type="match status" value="1"/>
</dbReference>
<keyword evidence="11" id="KW-0697">Rotamase</keyword>
<dbReference type="GO" id="GO:0003755">
    <property type="term" value="F:peptidyl-prolyl cis-trans isomerase activity"/>
    <property type="evidence" value="ECO:0007669"/>
    <property type="project" value="UniProtKB-KW"/>
</dbReference>
<evidence type="ECO:0000256" key="12">
    <source>
        <dbReference type="SAM" id="Phobius"/>
    </source>
</evidence>
<evidence type="ECO:0000313" key="14">
    <source>
        <dbReference type="EMBL" id="SJN58678.1"/>
    </source>
</evidence>
<dbReference type="RefSeq" id="WP_077336893.1">
    <property type="nucleotide sequence ID" value="NZ_FULE01000042.1"/>
</dbReference>
<dbReference type="NCBIfam" id="NF008054">
    <property type="entry name" value="PRK10788.1"/>
    <property type="match status" value="1"/>
</dbReference>
<dbReference type="InterPro" id="IPR000297">
    <property type="entry name" value="PPIase_PpiC"/>
</dbReference>
<evidence type="ECO:0000256" key="4">
    <source>
        <dbReference type="ARBA" id="ARBA00022692"/>
    </source>
</evidence>
<dbReference type="PANTHER" id="PTHR47529">
    <property type="entry name" value="PEPTIDYL-PROLYL CIS-TRANS ISOMERASE D"/>
    <property type="match status" value="1"/>
</dbReference>
<gene>
    <name evidence="14" type="primary">ppiD</name>
    <name evidence="14" type="ORF">VR7878_02979</name>
</gene>
<dbReference type="InterPro" id="IPR046357">
    <property type="entry name" value="PPIase_dom_sf"/>
</dbReference>
<evidence type="ECO:0000256" key="9">
    <source>
        <dbReference type="ARBA" id="ARBA00040743"/>
    </source>
</evidence>
<dbReference type="AlphaFoldDB" id="A0A1R4LQD1"/>
<dbReference type="PANTHER" id="PTHR47529:SF1">
    <property type="entry name" value="PERIPLASMIC CHAPERONE PPID"/>
    <property type="match status" value="1"/>
</dbReference>
<dbReference type="OrthoDB" id="9812372at2"/>
<keyword evidence="11 14" id="KW-0413">Isomerase</keyword>
<dbReference type="Gene3D" id="1.10.4030.10">
    <property type="entry name" value="Porin chaperone SurA, peptide-binding domain"/>
    <property type="match status" value="1"/>
</dbReference>
<comment type="similarity">
    <text evidence="8">Belongs to the PpiD chaperone family.</text>
</comment>
<dbReference type="Pfam" id="PF13624">
    <property type="entry name" value="SurA_N_3"/>
    <property type="match status" value="1"/>
</dbReference>
<protein>
    <recommendedName>
        <fullName evidence="9">Periplasmic chaperone PpiD</fullName>
    </recommendedName>
    <alternativeName>
        <fullName evidence="10">Periplasmic folding chaperone</fullName>
    </alternativeName>
</protein>
<evidence type="ECO:0000256" key="8">
    <source>
        <dbReference type="ARBA" id="ARBA00038408"/>
    </source>
</evidence>
<keyword evidence="2" id="KW-1003">Cell membrane</keyword>
<dbReference type="GO" id="GO:0005886">
    <property type="term" value="C:plasma membrane"/>
    <property type="evidence" value="ECO:0007669"/>
    <property type="project" value="UniProtKB-SubCell"/>
</dbReference>
<evidence type="ECO:0000256" key="3">
    <source>
        <dbReference type="ARBA" id="ARBA00022519"/>
    </source>
</evidence>
<dbReference type="InterPro" id="IPR052029">
    <property type="entry name" value="PpiD_chaperone"/>
</dbReference>
<dbReference type="InterPro" id="IPR027304">
    <property type="entry name" value="Trigger_fact/SurA_dom_sf"/>
</dbReference>
<reference evidence="15" key="1">
    <citation type="submission" date="2017-02" db="EMBL/GenBank/DDBJ databases">
        <authorList>
            <person name="Rodrigo-Torres L."/>
            <person name="Arahal R.D."/>
            <person name="Lucena T."/>
        </authorList>
    </citation>
    <scope>NUCLEOTIDE SEQUENCE [LARGE SCALE GENOMIC DNA]</scope>
    <source>
        <strain evidence="15">CECT 7878</strain>
    </source>
</reference>
<dbReference type="PROSITE" id="PS50198">
    <property type="entry name" value="PPIC_PPIASE_2"/>
    <property type="match status" value="1"/>
</dbReference>
<proteinExistence type="inferred from homology"/>
<keyword evidence="5 12" id="KW-1133">Transmembrane helix</keyword>
<keyword evidence="3" id="KW-0997">Cell inner membrane</keyword>
<evidence type="ECO:0000256" key="1">
    <source>
        <dbReference type="ARBA" id="ARBA00004382"/>
    </source>
</evidence>
<comment type="subcellular location">
    <subcellularLocation>
        <location evidence="1">Cell inner membrane</location>
        <topology evidence="1">Single-pass type II membrane protein</topology>
        <orientation evidence="1">Periplasmic side</orientation>
    </subcellularLocation>
</comment>
<feature type="transmembrane region" description="Helical" evidence="12">
    <location>
        <begin position="12"/>
        <end position="35"/>
    </location>
</feature>
<evidence type="ECO:0000256" key="11">
    <source>
        <dbReference type="PROSITE-ProRule" id="PRU00278"/>
    </source>
</evidence>
<evidence type="ECO:0000256" key="5">
    <source>
        <dbReference type="ARBA" id="ARBA00022989"/>
    </source>
</evidence>
<dbReference type="Pfam" id="PF13145">
    <property type="entry name" value="Rotamase_2"/>
    <property type="match status" value="1"/>
</dbReference>
<dbReference type="STRING" id="1123498.VR7878_02979"/>
<evidence type="ECO:0000313" key="15">
    <source>
        <dbReference type="Proteomes" id="UP000188276"/>
    </source>
</evidence>
<dbReference type="Gene3D" id="3.10.50.40">
    <property type="match status" value="1"/>
</dbReference>
<keyword evidence="4 12" id="KW-0812">Transmembrane</keyword>
<keyword evidence="6 12" id="KW-0472">Membrane</keyword>
<keyword evidence="15" id="KW-1185">Reference proteome</keyword>
<dbReference type="Proteomes" id="UP000188276">
    <property type="component" value="Unassembled WGS sequence"/>
</dbReference>
<dbReference type="SUPFAM" id="SSF54534">
    <property type="entry name" value="FKBP-like"/>
    <property type="match status" value="1"/>
</dbReference>
<dbReference type="EMBL" id="FULE01000042">
    <property type="protein sequence ID" value="SJN58678.1"/>
    <property type="molecule type" value="Genomic_DNA"/>
</dbReference>
<sequence>MMDRLREGVNSIAIKIILGLIILSFVFAGVSSYLVGGSNNAAAKVGDTKIGRAEFEQAYQNERNRMQSQLGDYFSNLLADPSYVASFRRSVLDKMVNDVLLEQHAEALGLRISDEQVRQAIVEMPQFQSEGKFDQDIYQTALRRAGFSPDSFATFLRSDLLRNQLLTAVQSSDFTLDSEIEAQAALFAQKREIRTIKLATEDYAKKIQLNDDDLQAYYKSHEDNFMRPEQFKISYLELSADKLKSSIKVTDEEAEKYYQEHADQYSTKAQRKVSHILVNDEKQADAILKQLKDGADFSKLAKEDSQDPGSATKGGELDWFEKGVMDPAFEEAAFALKNVGDLSDVVKSNFGYHIIKLDAMKPAKVKPFAEVKDDVIASIRDERALDRFYQLQSDLEKVAFESPDSLDEAAKAVQEKVHTTDFVSLTDLPEILQSAPVQKALDNPEVKNEGLNSSVVEVAPEDVVVVRIEETRPETLLPFDTVKSQVVEALSKVKAEQQTEAIAEKVLAGLKQGDTTALESNKLKFGELTMIDRSSPLARSVFAMQKPQNGQPVYGQTKDRQGNIVLVELTKVESTPDKQLTQQLAVQMQRLNRQQDLTGLLNILREQTDIEYYLATQ</sequence>